<organism evidence="2 3">
    <name type="scientific">Ameca splendens</name>
    <dbReference type="NCBI Taxonomy" id="208324"/>
    <lineage>
        <taxon>Eukaryota</taxon>
        <taxon>Metazoa</taxon>
        <taxon>Chordata</taxon>
        <taxon>Craniata</taxon>
        <taxon>Vertebrata</taxon>
        <taxon>Euteleostomi</taxon>
        <taxon>Actinopterygii</taxon>
        <taxon>Neopterygii</taxon>
        <taxon>Teleostei</taxon>
        <taxon>Neoteleostei</taxon>
        <taxon>Acanthomorphata</taxon>
        <taxon>Ovalentaria</taxon>
        <taxon>Atherinomorphae</taxon>
        <taxon>Cyprinodontiformes</taxon>
        <taxon>Goodeidae</taxon>
        <taxon>Ameca</taxon>
    </lineage>
</organism>
<proteinExistence type="predicted"/>
<dbReference type="EMBL" id="JAHRIP010003258">
    <property type="protein sequence ID" value="MEQ2281313.1"/>
    <property type="molecule type" value="Genomic_DNA"/>
</dbReference>
<evidence type="ECO:0000256" key="1">
    <source>
        <dbReference type="SAM" id="MobiDB-lite"/>
    </source>
</evidence>
<feature type="region of interest" description="Disordered" evidence="1">
    <location>
        <begin position="1"/>
        <end position="23"/>
    </location>
</feature>
<feature type="compositionally biased region" description="Polar residues" evidence="1">
    <location>
        <begin position="12"/>
        <end position="23"/>
    </location>
</feature>
<dbReference type="PROSITE" id="PS51257">
    <property type="entry name" value="PROKAR_LIPOPROTEIN"/>
    <property type="match status" value="1"/>
</dbReference>
<dbReference type="Proteomes" id="UP001469553">
    <property type="component" value="Unassembled WGS sequence"/>
</dbReference>
<comment type="caution">
    <text evidence="2">The sequence shown here is derived from an EMBL/GenBank/DDBJ whole genome shotgun (WGS) entry which is preliminary data.</text>
</comment>
<gene>
    <name evidence="2" type="ORF">AMECASPLE_028971</name>
</gene>
<name>A0ABV0XIT2_9TELE</name>
<reference evidence="2 3" key="1">
    <citation type="submission" date="2021-06" db="EMBL/GenBank/DDBJ databases">
        <authorList>
            <person name="Palmer J.M."/>
        </authorList>
    </citation>
    <scope>NUCLEOTIDE SEQUENCE [LARGE SCALE GENOMIC DNA]</scope>
    <source>
        <strain evidence="2 3">AS_MEX2019</strain>
        <tissue evidence="2">Muscle</tissue>
    </source>
</reference>
<keyword evidence="3" id="KW-1185">Reference proteome</keyword>
<evidence type="ECO:0000313" key="3">
    <source>
        <dbReference type="Proteomes" id="UP001469553"/>
    </source>
</evidence>
<protein>
    <submittedName>
        <fullName evidence="2">Uncharacterized protein</fullName>
    </submittedName>
</protein>
<sequence>MKEAGKDVCISSGGSPNQIPKDPNLQSSFVGSCLQSSLGVSSLQSCSMGSNLWGSCVGSLSPYDNVLARFYVCSLCNGPILPRFMHRCCQPSMFLHCRHQPLGLHESAG</sequence>
<accession>A0ABV0XIT2</accession>
<evidence type="ECO:0000313" key="2">
    <source>
        <dbReference type="EMBL" id="MEQ2281313.1"/>
    </source>
</evidence>